<feature type="transmembrane region" description="Helical" evidence="1">
    <location>
        <begin position="127"/>
        <end position="147"/>
    </location>
</feature>
<evidence type="ECO:0000313" key="3">
    <source>
        <dbReference type="EMBL" id="TXD86862.1"/>
    </source>
</evidence>
<dbReference type="AlphaFoldDB" id="A0A5C6ZAX0"/>
<dbReference type="EMBL" id="VORO01000036">
    <property type="protein sequence ID" value="TXD86862.1"/>
    <property type="molecule type" value="Genomic_DNA"/>
</dbReference>
<reference evidence="3 4" key="1">
    <citation type="submission" date="2019-08" db="EMBL/GenBank/DDBJ databases">
        <title>Genomes of Subsaximicrobium wynnwilliamsii strains.</title>
        <authorList>
            <person name="Bowman J.P."/>
        </authorList>
    </citation>
    <scope>NUCLEOTIDE SEQUENCE [LARGE SCALE GENOMIC DNA]</scope>
    <source>
        <strain evidence="3 4">2-80-2</strain>
    </source>
</reference>
<keyword evidence="2" id="KW-0732">Signal</keyword>
<name>A0A5C6ZAX0_9FLAO</name>
<accession>A0A5C6ZAX0</accession>
<dbReference type="Proteomes" id="UP000321578">
    <property type="component" value="Unassembled WGS sequence"/>
</dbReference>
<keyword evidence="1" id="KW-1133">Transmembrane helix</keyword>
<evidence type="ECO:0008006" key="5">
    <source>
        <dbReference type="Google" id="ProtNLM"/>
    </source>
</evidence>
<feature type="chain" id="PRO_5022659851" description="Septum formation initiator" evidence="2">
    <location>
        <begin position="19"/>
        <end position="313"/>
    </location>
</feature>
<protein>
    <recommendedName>
        <fullName evidence="5">Septum formation initiator</fullName>
    </recommendedName>
</protein>
<dbReference type="OrthoDB" id="5471719at2"/>
<comment type="caution">
    <text evidence="3">The sequence shown here is derived from an EMBL/GenBank/DDBJ whole genome shotgun (WGS) entry which is preliminary data.</text>
</comment>
<organism evidence="3 4">
    <name type="scientific">Subsaximicrobium wynnwilliamsii</name>
    <dbReference type="NCBI Taxonomy" id="291179"/>
    <lineage>
        <taxon>Bacteria</taxon>
        <taxon>Pseudomonadati</taxon>
        <taxon>Bacteroidota</taxon>
        <taxon>Flavobacteriia</taxon>
        <taxon>Flavobacteriales</taxon>
        <taxon>Flavobacteriaceae</taxon>
        <taxon>Subsaximicrobium</taxon>
    </lineage>
</organism>
<feature type="signal peptide" evidence="2">
    <location>
        <begin position="1"/>
        <end position="18"/>
    </location>
</feature>
<evidence type="ECO:0000256" key="1">
    <source>
        <dbReference type="SAM" id="Phobius"/>
    </source>
</evidence>
<evidence type="ECO:0000313" key="4">
    <source>
        <dbReference type="Proteomes" id="UP000321578"/>
    </source>
</evidence>
<sequence length="313" mass="35330">MKKMLLIALIFGASNLFAQQQQDSILVKEIPTIKNNVFQQRQEINSLTKKLNNQQYILNQQKKGLETLNLKSEKQEIIIDSLNQLIKYNSQNIVTNSTELGTKIKQTGENANSKISELDSNLDKNRLYWIIATLATLLLGGLVYWLLGKRIQSSKTDVETQIKNTKTALEEESVKLDNKLVEVLETQLKLKKEETKVQATTSNEKADHSLALKVADEVIRIQKNLSRMDESTKGLKQLGSSVKRIQDNFASNGYELVEMLGKEYNEGMKVTANFTPSEDLETGKQIISRIIKPQVNFKGEMIQAAQIEVSVGE</sequence>
<proteinExistence type="predicted"/>
<gene>
    <name evidence="3" type="ORF">ESY86_19090</name>
</gene>
<keyword evidence="1" id="KW-0472">Membrane</keyword>
<keyword evidence="4" id="KW-1185">Reference proteome</keyword>
<evidence type="ECO:0000256" key="2">
    <source>
        <dbReference type="SAM" id="SignalP"/>
    </source>
</evidence>
<keyword evidence="1" id="KW-0812">Transmembrane</keyword>